<evidence type="ECO:0000256" key="3">
    <source>
        <dbReference type="ARBA" id="ARBA00022771"/>
    </source>
</evidence>
<dbReference type="SUPFAM" id="SSF57850">
    <property type="entry name" value="RING/U-box"/>
    <property type="match status" value="1"/>
</dbReference>
<dbReference type="PANTHER" id="PTHR46151:SF1">
    <property type="entry name" value="OS09G0542600 PROTEIN"/>
    <property type="match status" value="1"/>
</dbReference>
<reference evidence="8" key="1">
    <citation type="submission" date="2015-06" db="UniProtKB">
        <authorList>
            <consortium name="EnsemblPlants"/>
        </authorList>
    </citation>
    <scope>IDENTIFICATION</scope>
</reference>
<dbReference type="PROSITE" id="PS50089">
    <property type="entry name" value="ZF_RING_2"/>
    <property type="match status" value="1"/>
</dbReference>
<dbReference type="InterPro" id="IPR013083">
    <property type="entry name" value="Znf_RING/FYVE/PHD"/>
</dbReference>
<dbReference type="Gramene" id="ORGLA09G0144400.1">
    <property type="protein sequence ID" value="ORGLA09G0144400.1"/>
    <property type="gene ID" value="ORGLA09G0144400"/>
</dbReference>
<organism evidence="8 9">
    <name type="scientific">Oryza glaberrima</name>
    <name type="common">African rice</name>
    <dbReference type="NCBI Taxonomy" id="4538"/>
    <lineage>
        <taxon>Eukaryota</taxon>
        <taxon>Viridiplantae</taxon>
        <taxon>Streptophyta</taxon>
        <taxon>Embryophyta</taxon>
        <taxon>Tracheophyta</taxon>
        <taxon>Spermatophyta</taxon>
        <taxon>Magnoliopsida</taxon>
        <taxon>Liliopsida</taxon>
        <taxon>Poales</taxon>
        <taxon>Poaceae</taxon>
        <taxon>BOP clade</taxon>
        <taxon>Oryzoideae</taxon>
        <taxon>Oryzeae</taxon>
        <taxon>Oryzinae</taxon>
        <taxon>Oryza</taxon>
    </lineage>
</organism>
<keyword evidence="9" id="KW-1185">Reference proteome</keyword>
<keyword evidence="3 6" id="KW-0863">Zinc-finger</keyword>
<evidence type="ECO:0000256" key="5">
    <source>
        <dbReference type="ARBA" id="ARBA00023136"/>
    </source>
</evidence>
<dbReference type="Pfam" id="PF13639">
    <property type="entry name" value="zf-RING_2"/>
    <property type="match status" value="1"/>
</dbReference>
<evidence type="ECO:0000313" key="8">
    <source>
        <dbReference type="EnsemblPlants" id="ORGLA09G0144400.1"/>
    </source>
</evidence>
<comment type="subcellular location">
    <subcellularLocation>
        <location evidence="1">Membrane</location>
    </subcellularLocation>
</comment>
<dbReference type="EnsemblPlants" id="ORGLA09G0144400.1">
    <property type="protein sequence ID" value="ORGLA09G0144400.1"/>
    <property type="gene ID" value="ORGLA09G0144400"/>
</dbReference>
<dbReference type="GO" id="GO:0016020">
    <property type="term" value="C:membrane"/>
    <property type="evidence" value="ECO:0007669"/>
    <property type="project" value="UniProtKB-SubCell"/>
</dbReference>
<keyword evidence="5" id="KW-0472">Membrane</keyword>
<feature type="domain" description="RING-type" evidence="7">
    <location>
        <begin position="173"/>
        <end position="215"/>
    </location>
</feature>
<dbReference type="GO" id="GO:0008270">
    <property type="term" value="F:zinc ion binding"/>
    <property type="evidence" value="ECO:0007669"/>
    <property type="project" value="UniProtKB-KW"/>
</dbReference>
<proteinExistence type="predicted"/>
<dbReference type="InterPro" id="IPR001841">
    <property type="entry name" value="Znf_RING"/>
</dbReference>
<dbReference type="eggNOG" id="KOG0800">
    <property type="taxonomic scope" value="Eukaryota"/>
</dbReference>
<evidence type="ECO:0000256" key="1">
    <source>
        <dbReference type="ARBA" id="ARBA00004370"/>
    </source>
</evidence>
<dbReference type="OMA" id="CPICLHD"/>
<name>I1QQW5_ORYGL</name>
<dbReference type="HOGENOM" id="CLU_013137_2_2_1"/>
<dbReference type="STRING" id="4538.I1QQW5"/>
<evidence type="ECO:0000256" key="6">
    <source>
        <dbReference type="PROSITE-ProRule" id="PRU00175"/>
    </source>
</evidence>
<reference evidence="8 9" key="2">
    <citation type="submission" date="2018-04" db="EMBL/GenBank/DDBJ databases">
        <title>OglaRS2 (Oryza glaberrima Reference Sequence Version 2).</title>
        <authorList>
            <person name="Zhang J."/>
            <person name="Kudrna D."/>
            <person name="Lee S."/>
            <person name="Talag J."/>
            <person name="Rajasekar S."/>
            <person name="Wing R.A."/>
        </authorList>
    </citation>
    <scope>NUCLEOTIDE SEQUENCE [LARGE SCALE GENOMIC DNA]</scope>
    <source>
        <strain evidence="8 9">cv. IRGC 96717</strain>
    </source>
</reference>
<dbReference type="SMART" id="SM00184">
    <property type="entry name" value="RING"/>
    <property type="match status" value="1"/>
</dbReference>
<evidence type="ECO:0000313" key="9">
    <source>
        <dbReference type="Proteomes" id="UP000007306"/>
    </source>
</evidence>
<evidence type="ECO:0000259" key="7">
    <source>
        <dbReference type="PROSITE" id="PS50089"/>
    </source>
</evidence>
<keyword evidence="4" id="KW-0862">Zinc</keyword>
<dbReference type="CDD" id="cd16461">
    <property type="entry name" value="RING-H2_EL5-like"/>
    <property type="match status" value="1"/>
</dbReference>
<dbReference type="PANTHER" id="PTHR46151">
    <property type="entry name" value="NEP1-INTERACTING PROTEIN-LIKE 2"/>
    <property type="match status" value="1"/>
</dbReference>
<keyword evidence="2" id="KW-0479">Metal-binding</keyword>
<accession>I1QQW5</accession>
<dbReference type="AlphaFoldDB" id="I1QQW5"/>
<dbReference type="Proteomes" id="UP000007306">
    <property type="component" value="Chromosome 9"/>
</dbReference>
<evidence type="ECO:0000256" key="4">
    <source>
        <dbReference type="ARBA" id="ARBA00022833"/>
    </source>
</evidence>
<protein>
    <recommendedName>
        <fullName evidence="7">RING-type domain-containing protein</fullName>
    </recommendedName>
</protein>
<sequence length="219" mass="23774">MLSLATRLRRVAGKLARCLATCVFATGNSVQAGMMLGAIAGVIAGFVSEDGLLQGTLIGAISGAFIAMEVVDSLAKIWCYEEYSIATRARLMLLVFWNLVIDRLTVRTSVFPTLTTVLDSQLNAVPSRHRRAEVSGDLTGRSYPVVMGMRLAAVDQLPVIKLTAAQTDTTGACPICLHDFKAGEIARRLPACCHIFHLGCIDNWLLWHALCPMCRRPVN</sequence>
<evidence type="ECO:0000256" key="2">
    <source>
        <dbReference type="ARBA" id="ARBA00022723"/>
    </source>
</evidence>
<dbReference type="Gene3D" id="3.30.40.10">
    <property type="entry name" value="Zinc/RING finger domain, C3HC4 (zinc finger)"/>
    <property type="match status" value="1"/>
</dbReference>